<dbReference type="PROSITE" id="PS50181">
    <property type="entry name" value="FBOX"/>
    <property type="match status" value="1"/>
</dbReference>
<organism evidence="2 3">
    <name type="scientific">Fusarium beomiforme</name>
    <dbReference type="NCBI Taxonomy" id="44412"/>
    <lineage>
        <taxon>Eukaryota</taxon>
        <taxon>Fungi</taxon>
        <taxon>Dikarya</taxon>
        <taxon>Ascomycota</taxon>
        <taxon>Pezizomycotina</taxon>
        <taxon>Sordariomycetes</taxon>
        <taxon>Hypocreomycetidae</taxon>
        <taxon>Hypocreales</taxon>
        <taxon>Nectriaceae</taxon>
        <taxon>Fusarium</taxon>
        <taxon>Fusarium burgessii species complex</taxon>
    </lineage>
</organism>
<comment type="caution">
    <text evidence="2">The sequence shown here is derived from an EMBL/GenBank/DDBJ whole genome shotgun (WGS) entry which is preliminary data.</text>
</comment>
<feature type="domain" description="F-box" evidence="1">
    <location>
        <begin position="7"/>
        <end position="43"/>
    </location>
</feature>
<keyword evidence="3" id="KW-1185">Reference proteome</keyword>
<dbReference type="InterPro" id="IPR001810">
    <property type="entry name" value="F-box_dom"/>
</dbReference>
<dbReference type="InterPro" id="IPR036047">
    <property type="entry name" value="F-box-like_dom_sf"/>
</dbReference>
<protein>
    <recommendedName>
        <fullName evidence="1">F-box domain-containing protein</fullName>
    </recommendedName>
</protein>
<accession>A0A9P5AIT0</accession>
<evidence type="ECO:0000313" key="2">
    <source>
        <dbReference type="EMBL" id="KAF4339486.1"/>
    </source>
</evidence>
<proteinExistence type="predicted"/>
<evidence type="ECO:0000313" key="3">
    <source>
        <dbReference type="Proteomes" id="UP000730481"/>
    </source>
</evidence>
<gene>
    <name evidence="2" type="ORF">FBEOM_6607</name>
</gene>
<reference evidence="2" key="2">
    <citation type="submission" date="2020-02" db="EMBL/GenBank/DDBJ databases">
        <title>Identification and distribution of gene clusters putatively required for synthesis of sphingolipid metabolism inhibitors in phylogenetically diverse species of the filamentous fungus Fusarium.</title>
        <authorList>
            <person name="Kim H.-S."/>
            <person name="Busman M."/>
            <person name="Brown D.W."/>
            <person name="Divon H."/>
            <person name="Uhlig S."/>
            <person name="Proctor R.H."/>
        </authorList>
    </citation>
    <scope>NUCLEOTIDE SEQUENCE</scope>
    <source>
        <strain evidence="2">NRRL 25174</strain>
    </source>
</reference>
<dbReference type="AlphaFoldDB" id="A0A9P5AIT0"/>
<sequence length="389" mass="44829">MAEQPTACPLATMPTEVLCMIGDNLSHHEIRNTTLVSKRLRQLFLPRICKQLKFSGNMEQLENGFHFYFAAETTPFRDVVHRHTRYVTFNTKSFDTIDHMRAWFINSQISVLQIGKFLIDTPNLQHVTFNTRLEESQESVIFQHLTKGGPRWPSFRTLTFGSPTDDAWLIGTIINKVGLGSLEAISGGFQMFLVDPKILNFGCANVTSLCLKKQYNTRGLLWDELSLEILDDDLLEQLKKLFPELESLILDEGIQDYSVRNVTLLDSELLYLMIDEAVYKLREMPRLRRFAFTLDTDRLEPCAINELEEDFLLMLSDEIIQDYEVNGQDGFYNLLIRYLFICLPNLEELCVTSRHPVCYHGRVTSGGMIVSRQSLDDPDMKYTFPNAII</sequence>
<dbReference type="OrthoDB" id="5097462at2759"/>
<dbReference type="Proteomes" id="UP000730481">
    <property type="component" value="Unassembled WGS sequence"/>
</dbReference>
<dbReference type="EMBL" id="PVQB02000284">
    <property type="protein sequence ID" value="KAF4339486.1"/>
    <property type="molecule type" value="Genomic_DNA"/>
</dbReference>
<reference evidence="2" key="1">
    <citation type="journal article" date="2017" name="Mycologia">
        <title>Fusarium algeriense, sp. nov., a novel toxigenic crown rot pathogen of durum wheat from Algeria is nested in the Fusarium burgessii species complex.</title>
        <authorList>
            <person name="Laraba I."/>
            <person name="Keddad A."/>
            <person name="Boureghda H."/>
            <person name="Abdallah N."/>
            <person name="Vaughan M.M."/>
            <person name="Proctor R.H."/>
            <person name="Busman M."/>
            <person name="O'Donnell K."/>
        </authorList>
    </citation>
    <scope>NUCLEOTIDE SEQUENCE</scope>
    <source>
        <strain evidence="2">NRRL 25174</strain>
    </source>
</reference>
<evidence type="ECO:0000259" key="1">
    <source>
        <dbReference type="PROSITE" id="PS50181"/>
    </source>
</evidence>
<dbReference type="SUPFAM" id="SSF81383">
    <property type="entry name" value="F-box domain"/>
    <property type="match status" value="1"/>
</dbReference>
<name>A0A9P5AIT0_9HYPO</name>